<gene>
    <name evidence="1" type="ORF">pEaSNUABM5_00175</name>
</gene>
<proteinExistence type="predicted"/>
<keyword evidence="2" id="KW-1185">Reference proteome</keyword>
<organism evidence="1 2">
    <name type="scientific">Erwinia phage pEa_SNUABM_5</name>
    <dbReference type="NCBI Taxonomy" id="2797313"/>
    <lineage>
        <taxon>Viruses</taxon>
        <taxon>Duplodnaviria</taxon>
        <taxon>Heunggongvirae</taxon>
        <taxon>Uroviricota</taxon>
        <taxon>Caudoviricetes</taxon>
        <taxon>Rivsvirus</taxon>
        <taxon>Rivsvirus SNUABM5</taxon>
    </lineage>
</organism>
<reference evidence="1 2" key="1">
    <citation type="submission" date="2020-12" db="EMBL/GenBank/DDBJ databases">
        <title>Complete genome sequence of Erwinia phage pEa_SNUABM_5.</title>
        <authorList>
            <person name="Kim S.G."/>
            <person name="Lee S.B."/>
            <person name="Kwon J."/>
            <person name="Park S.C."/>
        </authorList>
    </citation>
    <scope>NUCLEOTIDE SEQUENCE [LARGE SCALE GENOMIC DNA]</scope>
</reference>
<name>A0A7T8IW22_9CAUD</name>
<sequence length="183" mass="21628">MDDSKRIRLKIKEDKRYKNVRKIFKTNNLFQLPLAELQQEVRDLFRMRKVRSLTLSASQKSLNDLAESVVQDQSYRSRMTEILANVKNASKHLNDMLERFQDYASVEYARDLKAVGAAKERERAIRNVMAEYYRYSDELSLLIDEIELYIKDIDKAGFAFKSMVDTLHIINQREFNLPNSPRK</sequence>
<accession>A0A7T8IW22</accession>
<dbReference type="EMBL" id="MW366843">
    <property type="protein sequence ID" value="QQO90317.1"/>
    <property type="molecule type" value="Genomic_DNA"/>
</dbReference>
<evidence type="ECO:0000313" key="2">
    <source>
        <dbReference type="Proteomes" id="UP000596123"/>
    </source>
</evidence>
<evidence type="ECO:0000313" key="1">
    <source>
        <dbReference type="EMBL" id="QQO90317.1"/>
    </source>
</evidence>
<dbReference type="Proteomes" id="UP000596123">
    <property type="component" value="Segment"/>
</dbReference>
<protein>
    <submittedName>
        <fullName evidence="1">Uncharacterized protein</fullName>
    </submittedName>
</protein>